<dbReference type="AlphaFoldDB" id="A0A9D9H8L7"/>
<sequence length="240" mass="26380">MKDAAALVAKLQKLVDKDIAKGDTKAAAKDMAALREAIENASASAQALEESISSFDSKDYFTSGEFACQLVTHFAQLGVDIVGDAPVYEVFPYKLRIDAENQDIYLNRKKFSTSRPSYIADLVKAELDKLQAASFNAQKFASELEKGYDICIALQSKVQAGSPIMLKNIYSALVPIARLKSGYPEQAFAYDIARLYSVADSVELKSGHKIEFGTERANAASYRILDANGREQFLGSVRFY</sequence>
<evidence type="ECO:0000313" key="1">
    <source>
        <dbReference type="EMBL" id="MBO8442216.1"/>
    </source>
</evidence>
<name>A0A9D9H8L7_9SPIR</name>
<protein>
    <submittedName>
        <fullName evidence="1">Uncharacterized protein</fullName>
    </submittedName>
</protein>
<proteinExistence type="predicted"/>
<dbReference type="EMBL" id="JADIMU010000004">
    <property type="protein sequence ID" value="MBO8442216.1"/>
    <property type="molecule type" value="Genomic_DNA"/>
</dbReference>
<evidence type="ECO:0000313" key="2">
    <source>
        <dbReference type="Proteomes" id="UP000823633"/>
    </source>
</evidence>
<dbReference type="Proteomes" id="UP000823633">
    <property type="component" value="Unassembled WGS sequence"/>
</dbReference>
<comment type="caution">
    <text evidence="1">The sequence shown here is derived from an EMBL/GenBank/DDBJ whole genome shotgun (WGS) entry which is preliminary data.</text>
</comment>
<organism evidence="1 2">
    <name type="scientific">Candidatus Aphodenecus pullistercoris</name>
    <dbReference type="NCBI Taxonomy" id="2840669"/>
    <lineage>
        <taxon>Bacteria</taxon>
        <taxon>Pseudomonadati</taxon>
        <taxon>Spirochaetota</taxon>
        <taxon>Spirochaetia</taxon>
        <taxon>Spirochaetales</taxon>
        <taxon>Candidatus Aphodenecus</taxon>
    </lineage>
</organism>
<reference evidence="1" key="2">
    <citation type="journal article" date="2021" name="PeerJ">
        <title>Extensive microbial diversity within the chicken gut microbiome revealed by metagenomics and culture.</title>
        <authorList>
            <person name="Gilroy R."/>
            <person name="Ravi A."/>
            <person name="Getino M."/>
            <person name="Pursley I."/>
            <person name="Horton D.L."/>
            <person name="Alikhan N.F."/>
            <person name="Baker D."/>
            <person name="Gharbi K."/>
            <person name="Hall N."/>
            <person name="Watson M."/>
            <person name="Adriaenssens E.M."/>
            <person name="Foster-Nyarko E."/>
            <person name="Jarju S."/>
            <person name="Secka A."/>
            <person name="Antonio M."/>
            <person name="Oren A."/>
            <person name="Chaudhuri R.R."/>
            <person name="La Ragione R."/>
            <person name="Hildebrand F."/>
            <person name="Pallen M.J."/>
        </authorList>
    </citation>
    <scope>NUCLEOTIDE SEQUENCE</scope>
    <source>
        <strain evidence="1">11167</strain>
    </source>
</reference>
<accession>A0A9D9H8L7</accession>
<gene>
    <name evidence="1" type="ORF">IAC42_00435</name>
</gene>
<reference evidence="1" key="1">
    <citation type="submission" date="2020-10" db="EMBL/GenBank/DDBJ databases">
        <authorList>
            <person name="Gilroy R."/>
        </authorList>
    </citation>
    <scope>NUCLEOTIDE SEQUENCE</scope>
    <source>
        <strain evidence="1">11167</strain>
    </source>
</reference>